<keyword evidence="4" id="KW-1185">Reference proteome</keyword>
<comment type="caution">
    <text evidence="3">The sequence shown here is derived from an EMBL/GenBank/DDBJ whole genome shotgun (WGS) entry which is preliminary data.</text>
</comment>
<proteinExistence type="predicted"/>
<evidence type="ECO:0000259" key="2">
    <source>
        <dbReference type="Pfam" id="PF12706"/>
    </source>
</evidence>
<dbReference type="EMBL" id="PGGN01000002">
    <property type="protein sequence ID" value="PSH58793.1"/>
    <property type="molecule type" value="Genomic_DNA"/>
</dbReference>
<evidence type="ECO:0000313" key="4">
    <source>
        <dbReference type="Proteomes" id="UP000241158"/>
    </source>
</evidence>
<dbReference type="Proteomes" id="UP000241158">
    <property type="component" value="Unassembled WGS sequence"/>
</dbReference>
<dbReference type="InterPro" id="IPR050114">
    <property type="entry name" value="UPF0173_UPF0282_UlaG_hydrolase"/>
</dbReference>
<accession>A0A2P7AX60</accession>
<organism evidence="3 4">
    <name type="scientific">Phyllobacterium endophyticum</name>
    <dbReference type="NCBI Taxonomy" id="1149773"/>
    <lineage>
        <taxon>Bacteria</taxon>
        <taxon>Pseudomonadati</taxon>
        <taxon>Pseudomonadota</taxon>
        <taxon>Alphaproteobacteria</taxon>
        <taxon>Hyphomicrobiales</taxon>
        <taxon>Phyllobacteriaceae</taxon>
        <taxon>Phyllobacterium</taxon>
    </lineage>
</organism>
<evidence type="ECO:0000313" key="3">
    <source>
        <dbReference type="EMBL" id="PSH58793.1"/>
    </source>
</evidence>
<dbReference type="Gene3D" id="3.60.15.10">
    <property type="entry name" value="Ribonuclease Z/Hydroxyacylglutathione hydrolase-like"/>
    <property type="match status" value="1"/>
</dbReference>
<keyword evidence="1 3" id="KW-0378">Hydrolase</keyword>
<dbReference type="SUPFAM" id="SSF56281">
    <property type="entry name" value="Metallo-hydrolase/oxidoreductase"/>
    <property type="match status" value="1"/>
</dbReference>
<dbReference type="GO" id="GO:0016787">
    <property type="term" value="F:hydrolase activity"/>
    <property type="evidence" value="ECO:0007669"/>
    <property type="project" value="UniProtKB-KW"/>
</dbReference>
<dbReference type="InterPro" id="IPR001279">
    <property type="entry name" value="Metallo-B-lactamas"/>
</dbReference>
<evidence type="ECO:0000256" key="1">
    <source>
        <dbReference type="ARBA" id="ARBA00022801"/>
    </source>
</evidence>
<feature type="domain" description="Metallo-beta-lactamase" evidence="2">
    <location>
        <begin position="19"/>
        <end position="211"/>
    </location>
</feature>
<dbReference type="AlphaFoldDB" id="A0A2P7AX60"/>
<dbReference type="Pfam" id="PF12706">
    <property type="entry name" value="Lactamase_B_2"/>
    <property type="match status" value="1"/>
</dbReference>
<dbReference type="PANTHER" id="PTHR43546:SF9">
    <property type="entry name" value="L-ASCORBATE-6-PHOSPHATE LACTONASE ULAG-RELATED"/>
    <property type="match status" value="1"/>
</dbReference>
<dbReference type="RefSeq" id="WP_106717226.1">
    <property type="nucleotide sequence ID" value="NZ_JACHXT010000001.1"/>
</dbReference>
<name>A0A2P7AX60_9HYPH</name>
<reference evidence="4" key="1">
    <citation type="submission" date="2017-11" db="EMBL/GenBank/DDBJ databases">
        <authorList>
            <person name="Kuznetsova I."/>
            <person name="Sazanova A."/>
            <person name="Chirak E."/>
            <person name="Safronova V."/>
            <person name="Willems A."/>
        </authorList>
    </citation>
    <scope>NUCLEOTIDE SEQUENCE [LARGE SCALE GENOMIC DNA]</scope>
    <source>
        <strain evidence="4">PEPV15</strain>
    </source>
</reference>
<dbReference type="InterPro" id="IPR036866">
    <property type="entry name" value="RibonucZ/Hydroxyglut_hydro"/>
</dbReference>
<dbReference type="OrthoDB" id="9805728at2"/>
<dbReference type="PANTHER" id="PTHR43546">
    <property type="entry name" value="UPF0173 METAL-DEPENDENT HYDROLASE MJ1163-RELATED"/>
    <property type="match status" value="1"/>
</dbReference>
<protein>
    <submittedName>
        <fullName evidence="3">Zn-dependent hydrolase</fullName>
    </submittedName>
</protein>
<sequence length="254" mass="27710">MKLQLVRNATLKLDYAGATILIDPDFGPKHSRPSFTGRSPNPMVDLPVPTEEVLAGVDFVVVSHLHSDHFDEVAKDLIPKDLPLVCRPGDEESIRSFGFSDVRPLDDELTIDGIHLIRREGNHGSGPVLAKMGEVMGFSIDAVGAPSIYWTGDTILYAPVISTIAGTAPDLIITHSCGAKWDDIFIVMDAEQTVEVCRVAPEHTRIVAVHMEALDHATVSRSDLQTYAKTHDIAKHRLLIPEDGEVLLLTVPNA</sequence>
<gene>
    <name evidence="3" type="ORF">CU100_11170</name>
</gene>